<keyword evidence="3" id="KW-1185">Reference proteome</keyword>
<feature type="compositionally biased region" description="Polar residues" evidence="1">
    <location>
        <begin position="50"/>
        <end position="63"/>
    </location>
</feature>
<proteinExistence type="predicted"/>
<reference evidence="2 3" key="1">
    <citation type="submission" date="2014-01" db="EMBL/GenBank/DDBJ databases">
        <title>Complete sequence of plasmid2 of ionizing-radiation resistance bacterium Hymenobacter swuensis DY53.</title>
        <authorList>
            <person name="Jung J.-H."/>
            <person name="Jeong S.-W."/>
            <person name="Joe M.-H."/>
            <person name="Cho y.-j."/>
            <person name="Kim M.-K."/>
            <person name="Lim S.-Y."/>
        </authorList>
    </citation>
    <scope>NUCLEOTIDE SEQUENCE [LARGE SCALE GENOMIC DNA]</scope>
    <source>
        <strain evidence="2 3">DY53</strain>
        <plasmid evidence="2 3">pHsw2</plasmid>
    </source>
</reference>
<dbReference type="EMBL" id="CP007143">
    <property type="protein sequence ID" value="AHJ95294.1"/>
    <property type="molecule type" value="Genomic_DNA"/>
</dbReference>
<feature type="region of interest" description="Disordered" evidence="1">
    <location>
        <begin position="50"/>
        <end position="115"/>
    </location>
</feature>
<evidence type="ECO:0000313" key="2">
    <source>
        <dbReference type="EMBL" id="AHJ95294.1"/>
    </source>
</evidence>
<dbReference type="AlphaFoldDB" id="W8EQ44"/>
<feature type="compositionally biased region" description="Low complexity" evidence="1">
    <location>
        <begin position="95"/>
        <end position="104"/>
    </location>
</feature>
<sequence length="115" mass="12376">MKPLKQALVTELAAALSTVLPVTSTGTLPKGVAQAVEELADSILRWRASQQRTLRGSSKAPSSESDELSRLMQGRLYEEESVSIPDAPPVPPALAPASPTAQLPAERKRRPRIPR</sequence>
<dbReference type="KEGG" id="hsw:Hsw_PB0004"/>
<evidence type="ECO:0000313" key="3">
    <source>
        <dbReference type="Proteomes" id="UP000019423"/>
    </source>
</evidence>
<dbReference type="Proteomes" id="UP000019423">
    <property type="component" value="Plasmid pHsw2"/>
</dbReference>
<dbReference type="RefSeq" id="WP_044000256.1">
    <property type="nucleotide sequence ID" value="NZ_CP007143.1"/>
</dbReference>
<evidence type="ECO:0000256" key="1">
    <source>
        <dbReference type="SAM" id="MobiDB-lite"/>
    </source>
</evidence>
<dbReference type="OrthoDB" id="887302at2"/>
<dbReference type="HOGENOM" id="CLU_2105642_0_0_10"/>
<organism evidence="2 3">
    <name type="scientific">Hymenobacter swuensis DY53</name>
    <dbReference type="NCBI Taxonomy" id="1227739"/>
    <lineage>
        <taxon>Bacteria</taxon>
        <taxon>Pseudomonadati</taxon>
        <taxon>Bacteroidota</taxon>
        <taxon>Cytophagia</taxon>
        <taxon>Cytophagales</taxon>
        <taxon>Hymenobacteraceae</taxon>
        <taxon>Hymenobacter</taxon>
    </lineage>
</organism>
<keyword evidence="2" id="KW-0614">Plasmid</keyword>
<dbReference type="PATRIC" id="fig|1227739.3.peg.4"/>
<gene>
    <name evidence="2" type="ORF">Hsw_PB0004</name>
</gene>
<geneLocation type="plasmid" evidence="2 3">
    <name>pHsw2</name>
</geneLocation>
<protein>
    <submittedName>
        <fullName evidence="2">Uncharacterized protein</fullName>
    </submittedName>
</protein>
<name>W8EQ44_9BACT</name>
<accession>W8EQ44</accession>